<gene>
    <name evidence="2" type="ORF">AGLY_006692</name>
</gene>
<dbReference type="SUPFAM" id="SSF52540">
    <property type="entry name" value="P-loop containing nucleoside triphosphate hydrolases"/>
    <property type="match status" value="1"/>
</dbReference>
<dbReference type="GO" id="GO:0005524">
    <property type="term" value="F:ATP binding"/>
    <property type="evidence" value="ECO:0007669"/>
    <property type="project" value="InterPro"/>
</dbReference>
<reference evidence="2 3" key="1">
    <citation type="submission" date="2019-08" db="EMBL/GenBank/DDBJ databases">
        <title>The genome of the soybean aphid Biotype 1, its phylome, world population structure and adaptation to the North American continent.</title>
        <authorList>
            <person name="Giordano R."/>
            <person name="Donthu R.K."/>
            <person name="Hernandez A.G."/>
            <person name="Wright C.L."/>
            <person name="Zimin A.V."/>
        </authorList>
    </citation>
    <scope>NUCLEOTIDE SEQUENCE [LARGE SCALE GENOMIC DNA]</scope>
    <source>
        <tissue evidence="2">Whole aphids</tissue>
    </source>
</reference>
<dbReference type="Proteomes" id="UP000475862">
    <property type="component" value="Unassembled WGS sequence"/>
</dbReference>
<dbReference type="Pfam" id="PF07728">
    <property type="entry name" value="AAA_5"/>
    <property type="match status" value="1"/>
</dbReference>
<organism evidence="2 3">
    <name type="scientific">Aphis glycines</name>
    <name type="common">Soybean aphid</name>
    <dbReference type="NCBI Taxonomy" id="307491"/>
    <lineage>
        <taxon>Eukaryota</taxon>
        <taxon>Metazoa</taxon>
        <taxon>Ecdysozoa</taxon>
        <taxon>Arthropoda</taxon>
        <taxon>Hexapoda</taxon>
        <taxon>Insecta</taxon>
        <taxon>Pterygota</taxon>
        <taxon>Neoptera</taxon>
        <taxon>Paraneoptera</taxon>
        <taxon>Hemiptera</taxon>
        <taxon>Sternorrhyncha</taxon>
        <taxon>Aphidomorpha</taxon>
        <taxon>Aphidoidea</taxon>
        <taxon>Aphididae</taxon>
        <taxon>Aphidini</taxon>
        <taxon>Aphis</taxon>
        <taxon>Aphis</taxon>
    </lineage>
</organism>
<dbReference type="InterPro" id="IPR027417">
    <property type="entry name" value="P-loop_NTPase"/>
</dbReference>
<sequence>MRARLVPTSKNMLNDLTAEYPTAPKDKLEKVLSCAFALASPESSELGLHGFPIENVPAVAKLIVHILCMPDNEYCLLRHYIDSCVFYVNCSRIFQYNNPSVSPNNVLKRIYPYESFMNPDGKRSVNGILSSFCPENGDEPINRHVVSVGGPNNQNEAEVVLDNSKRFTVPSGNATSPNVTELFPSFVDTGYQNAVLSDLALSHSVADICIIGPRGSGKTAIVNRFATTFHYNVETVSLYQDLTARDLIQQRTTLPNGDTVWKYSPLVVAAIEGKLAVLDGLHRLHSSTLSVLHRLVQDRDLQLYDGTRLLRSDRYDKLANKLGVDVMNKSNIIRIHPAFRIMALAEPPG</sequence>
<dbReference type="InterPro" id="IPR039891">
    <property type="entry name" value="VWA8"/>
</dbReference>
<feature type="domain" description="ATPase dynein-related AAA" evidence="1">
    <location>
        <begin position="207"/>
        <end position="348"/>
    </location>
</feature>
<accession>A0A6G0TSP3</accession>
<evidence type="ECO:0000313" key="2">
    <source>
        <dbReference type="EMBL" id="KAE9537669.1"/>
    </source>
</evidence>
<comment type="caution">
    <text evidence="2">The sequence shown here is derived from an EMBL/GenBank/DDBJ whole genome shotgun (WGS) entry which is preliminary data.</text>
</comment>
<protein>
    <recommendedName>
        <fullName evidence="1">ATPase dynein-related AAA domain-containing protein</fullName>
    </recommendedName>
</protein>
<evidence type="ECO:0000313" key="3">
    <source>
        <dbReference type="Proteomes" id="UP000475862"/>
    </source>
</evidence>
<dbReference type="AlphaFoldDB" id="A0A6G0TSP3"/>
<dbReference type="PANTHER" id="PTHR21610">
    <property type="entry name" value="VON WILLEBRAND FACTOR A DOMAIN-CONTAINING PROTEIN 8"/>
    <property type="match status" value="1"/>
</dbReference>
<proteinExistence type="predicted"/>
<dbReference type="PANTHER" id="PTHR21610:SF9">
    <property type="entry name" value="VON WILLEBRAND FACTOR A DOMAIN-CONTAINING PROTEIN 8"/>
    <property type="match status" value="1"/>
</dbReference>
<dbReference type="GO" id="GO:0016887">
    <property type="term" value="F:ATP hydrolysis activity"/>
    <property type="evidence" value="ECO:0007669"/>
    <property type="project" value="InterPro"/>
</dbReference>
<dbReference type="GO" id="GO:0005737">
    <property type="term" value="C:cytoplasm"/>
    <property type="evidence" value="ECO:0007669"/>
    <property type="project" value="TreeGrafter"/>
</dbReference>
<dbReference type="OrthoDB" id="5186at2759"/>
<keyword evidence="3" id="KW-1185">Reference proteome</keyword>
<dbReference type="InterPro" id="IPR011704">
    <property type="entry name" value="ATPase_dyneun-rel_AAA"/>
</dbReference>
<dbReference type="Gene3D" id="3.40.50.300">
    <property type="entry name" value="P-loop containing nucleotide triphosphate hydrolases"/>
    <property type="match status" value="1"/>
</dbReference>
<evidence type="ECO:0000259" key="1">
    <source>
        <dbReference type="Pfam" id="PF07728"/>
    </source>
</evidence>
<name>A0A6G0TSP3_APHGL</name>
<dbReference type="EMBL" id="VYZN01000018">
    <property type="protein sequence ID" value="KAE9537669.1"/>
    <property type="molecule type" value="Genomic_DNA"/>
</dbReference>